<dbReference type="InterPro" id="IPR013083">
    <property type="entry name" value="Znf_RING/FYVE/PHD"/>
</dbReference>
<accession>A0A251U3D5</accession>
<keyword evidence="2" id="KW-0472">Membrane</keyword>
<dbReference type="Pfam" id="PF13639">
    <property type="entry name" value="zf-RING_2"/>
    <property type="match status" value="1"/>
</dbReference>
<dbReference type="EMBL" id="MNCJ02000323">
    <property type="protein sequence ID" value="KAF5794167.1"/>
    <property type="molecule type" value="Genomic_DNA"/>
</dbReference>
<dbReference type="OMA" id="IPAECAV"/>
<sequence length="161" mass="19009">MIITQSFSPSSSLDLLYIFIFILIDLIESNIKLLVSKLKWASSFLLHQCFFHHQPYRVRQNLQRLGSSQVSFDPTSMEEQVECVVCLSAIRDDDDIKELRCGHLFHEVCLDRWLGFRNRTCPLCRDRLVSPRGVSDVRQDLLFFDFGYVDDTRNEDSWWLR</sequence>
<keyword evidence="1" id="KW-0479">Metal-binding</keyword>
<evidence type="ECO:0000313" key="5">
    <source>
        <dbReference type="EMBL" id="OTG17664.1"/>
    </source>
</evidence>
<dbReference type="GO" id="GO:0008270">
    <property type="term" value="F:zinc ion binding"/>
    <property type="evidence" value="ECO:0007669"/>
    <property type="project" value="UniProtKB-KW"/>
</dbReference>
<dbReference type="Gene3D" id="3.30.40.10">
    <property type="entry name" value="Zinc/RING finger domain, C3HC4 (zinc finger)"/>
    <property type="match status" value="1"/>
</dbReference>
<dbReference type="InterPro" id="IPR001841">
    <property type="entry name" value="Znf_RING"/>
</dbReference>
<evidence type="ECO:0000259" key="3">
    <source>
        <dbReference type="PROSITE" id="PS50089"/>
    </source>
</evidence>
<evidence type="ECO:0000313" key="4">
    <source>
        <dbReference type="EMBL" id="KAF5794167.1"/>
    </source>
</evidence>
<dbReference type="Proteomes" id="UP000215914">
    <property type="component" value="Chromosome 8"/>
</dbReference>
<organism evidence="5 6">
    <name type="scientific">Helianthus annuus</name>
    <name type="common">Common sunflower</name>
    <dbReference type="NCBI Taxonomy" id="4232"/>
    <lineage>
        <taxon>Eukaryota</taxon>
        <taxon>Viridiplantae</taxon>
        <taxon>Streptophyta</taxon>
        <taxon>Embryophyta</taxon>
        <taxon>Tracheophyta</taxon>
        <taxon>Spermatophyta</taxon>
        <taxon>Magnoliopsida</taxon>
        <taxon>eudicotyledons</taxon>
        <taxon>Gunneridae</taxon>
        <taxon>Pentapetalae</taxon>
        <taxon>asterids</taxon>
        <taxon>campanulids</taxon>
        <taxon>Asterales</taxon>
        <taxon>Asteraceae</taxon>
        <taxon>Asteroideae</taxon>
        <taxon>Heliantheae alliance</taxon>
        <taxon>Heliantheae</taxon>
        <taxon>Helianthus</taxon>
    </lineage>
</organism>
<reference evidence="4 6" key="1">
    <citation type="journal article" date="2017" name="Nature">
        <title>The sunflower genome provides insights into oil metabolism, flowering and Asterid evolution.</title>
        <authorList>
            <person name="Badouin H."/>
            <person name="Gouzy J."/>
            <person name="Grassa C.J."/>
            <person name="Murat F."/>
            <person name="Staton S.E."/>
            <person name="Cottret L."/>
            <person name="Lelandais-Briere C."/>
            <person name="Owens G.L."/>
            <person name="Carrere S."/>
            <person name="Mayjonade B."/>
            <person name="Legrand L."/>
            <person name="Gill N."/>
            <person name="Kane N.C."/>
            <person name="Bowers J.E."/>
            <person name="Hubner S."/>
            <person name="Bellec A."/>
            <person name="Berard A."/>
            <person name="Berges H."/>
            <person name="Blanchet N."/>
            <person name="Boniface M.C."/>
            <person name="Brunel D."/>
            <person name="Catrice O."/>
            <person name="Chaidir N."/>
            <person name="Claudel C."/>
            <person name="Donnadieu C."/>
            <person name="Faraut T."/>
            <person name="Fievet G."/>
            <person name="Helmstetter N."/>
            <person name="King M."/>
            <person name="Knapp S.J."/>
            <person name="Lai Z."/>
            <person name="Le Paslier M.C."/>
            <person name="Lippi Y."/>
            <person name="Lorenzon L."/>
            <person name="Mandel J.R."/>
            <person name="Marage G."/>
            <person name="Marchand G."/>
            <person name="Marquand E."/>
            <person name="Bret-Mestries E."/>
            <person name="Morien E."/>
            <person name="Nambeesan S."/>
            <person name="Nguyen T."/>
            <person name="Pegot-Espagnet P."/>
            <person name="Pouilly N."/>
            <person name="Raftis F."/>
            <person name="Sallet E."/>
            <person name="Schiex T."/>
            <person name="Thomas J."/>
            <person name="Vandecasteele C."/>
            <person name="Vares D."/>
            <person name="Vear F."/>
            <person name="Vautrin S."/>
            <person name="Crespi M."/>
            <person name="Mangin B."/>
            <person name="Burke J.M."/>
            <person name="Salse J."/>
            <person name="Munos S."/>
            <person name="Vincourt P."/>
            <person name="Rieseberg L.H."/>
            <person name="Langlade N.B."/>
        </authorList>
    </citation>
    <scope>NUCLEOTIDE SEQUENCE [LARGE SCALE GENOMIC DNA]</scope>
    <source>
        <strain evidence="6">cv. SF193</strain>
        <tissue evidence="4">Leaves</tissue>
    </source>
</reference>
<reference evidence="4" key="3">
    <citation type="submission" date="2020-06" db="EMBL/GenBank/DDBJ databases">
        <title>Helianthus annuus Genome sequencing and assembly Release 2.</title>
        <authorList>
            <person name="Gouzy J."/>
            <person name="Langlade N."/>
            <person name="Munos S."/>
        </authorList>
    </citation>
    <scope>NUCLEOTIDE SEQUENCE</scope>
    <source>
        <tissue evidence="4">Leaves</tissue>
    </source>
</reference>
<dbReference type="PROSITE" id="PS50089">
    <property type="entry name" value="ZF_RING_2"/>
    <property type="match status" value="1"/>
</dbReference>
<gene>
    <name evidence="5" type="ORF">HannXRQ_Chr08g0214611</name>
    <name evidence="4" type="ORF">HanXRQr2_Chr08g0325071</name>
</gene>
<keyword evidence="1" id="KW-0862">Zinc</keyword>
<protein>
    <submittedName>
        <fullName evidence="5">Putative zinc finger, RING/FYVE/PHD-type</fullName>
    </submittedName>
    <submittedName>
        <fullName evidence="4">Transcription factor C2H2 family</fullName>
    </submittedName>
</protein>
<dbReference type="PANTHER" id="PTHR47662:SF1">
    <property type="entry name" value="RING-TYPE DOMAIN-CONTAINING PROTEIN"/>
    <property type="match status" value="1"/>
</dbReference>
<feature type="domain" description="RING-type" evidence="3">
    <location>
        <begin position="83"/>
        <end position="125"/>
    </location>
</feature>
<dbReference type="AlphaFoldDB" id="A0A251U3D5"/>
<dbReference type="SUPFAM" id="SSF57850">
    <property type="entry name" value="RING/U-box"/>
    <property type="match status" value="1"/>
</dbReference>
<evidence type="ECO:0000256" key="2">
    <source>
        <dbReference type="SAM" id="Phobius"/>
    </source>
</evidence>
<dbReference type="GO" id="GO:0061630">
    <property type="term" value="F:ubiquitin protein ligase activity"/>
    <property type="evidence" value="ECO:0000318"/>
    <property type="project" value="GO_Central"/>
</dbReference>
<name>A0A251U3D5_HELAN</name>
<dbReference type="Gramene" id="mRNA:HanXRQr2_Chr08g0325071">
    <property type="protein sequence ID" value="CDS:HanXRQr2_Chr08g0325071.1"/>
    <property type="gene ID" value="HanXRQr2_Chr08g0325071"/>
</dbReference>
<dbReference type="SMART" id="SM00184">
    <property type="entry name" value="RING"/>
    <property type="match status" value="1"/>
</dbReference>
<reference evidence="5" key="2">
    <citation type="submission" date="2017-02" db="EMBL/GenBank/DDBJ databases">
        <title>Sunflower complete genome.</title>
        <authorList>
            <person name="Langlade N."/>
            <person name="Munos S."/>
        </authorList>
    </citation>
    <scope>NUCLEOTIDE SEQUENCE [LARGE SCALE GENOMIC DNA]</scope>
    <source>
        <tissue evidence="5">Leaves</tissue>
    </source>
</reference>
<dbReference type="InParanoid" id="A0A251U3D5"/>
<keyword evidence="2" id="KW-1133">Transmembrane helix</keyword>
<keyword evidence="1" id="KW-0863">Zinc-finger</keyword>
<keyword evidence="2" id="KW-0812">Transmembrane</keyword>
<dbReference type="GO" id="GO:0016567">
    <property type="term" value="P:protein ubiquitination"/>
    <property type="evidence" value="ECO:0000318"/>
    <property type="project" value="GO_Central"/>
</dbReference>
<keyword evidence="6" id="KW-1185">Reference proteome</keyword>
<feature type="transmembrane region" description="Helical" evidence="2">
    <location>
        <begin position="15"/>
        <end position="35"/>
    </location>
</feature>
<evidence type="ECO:0000313" key="6">
    <source>
        <dbReference type="Proteomes" id="UP000215914"/>
    </source>
</evidence>
<evidence type="ECO:0000256" key="1">
    <source>
        <dbReference type="PROSITE-ProRule" id="PRU00175"/>
    </source>
</evidence>
<proteinExistence type="predicted"/>
<dbReference type="PANTHER" id="PTHR47662">
    <property type="entry name" value="RING-TYPE DOMAIN-CONTAINING PROTEIN"/>
    <property type="match status" value="1"/>
</dbReference>
<dbReference type="EMBL" id="CM007897">
    <property type="protein sequence ID" value="OTG17664.1"/>
    <property type="molecule type" value="Genomic_DNA"/>
</dbReference>